<dbReference type="STRING" id="349095.SAMN05660299_02354"/>
<dbReference type="EMBL" id="FNHQ01000031">
    <property type="protein sequence ID" value="SDN22348.1"/>
    <property type="molecule type" value="Genomic_DNA"/>
</dbReference>
<dbReference type="AlphaFoldDB" id="A0A1G9ZLZ7"/>
<dbReference type="RefSeq" id="WP_091652177.1">
    <property type="nucleotide sequence ID" value="NZ_FNHQ01000031.1"/>
</dbReference>
<protein>
    <submittedName>
        <fullName evidence="1">Uncharacterized protein</fullName>
    </submittedName>
</protein>
<evidence type="ECO:0000313" key="2">
    <source>
        <dbReference type="Proteomes" id="UP000199309"/>
    </source>
</evidence>
<dbReference type="Proteomes" id="UP000199309">
    <property type="component" value="Unassembled WGS sequence"/>
</dbReference>
<keyword evidence="2" id="KW-1185">Reference proteome</keyword>
<name>A0A1G9ZLZ7_9FIRM</name>
<accession>A0A1G9ZLZ7</accession>
<dbReference type="OrthoDB" id="1622684at2"/>
<evidence type="ECO:0000313" key="1">
    <source>
        <dbReference type="EMBL" id="SDN22348.1"/>
    </source>
</evidence>
<gene>
    <name evidence="1" type="ORF">SAMN05660299_02354</name>
</gene>
<proteinExistence type="predicted"/>
<organism evidence="1 2">
    <name type="scientific">Megasphaera paucivorans</name>
    <dbReference type="NCBI Taxonomy" id="349095"/>
    <lineage>
        <taxon>Bacteria</taxon>
        <taxon>Bacillati</taxon>
        <taxon>Bacillota</taxon>
        <taxon>Negativicutes</taxon>
        <taxon>Veillonellales</taxon>
        <taxon>Veillonellaceae</taxon>
        <taxon>Megasphaera</taxon>
    </lineage>
</organism>
<sequence>MRAQFFDGFDFAEYKYSIVAIEHVHDFFNIAKFGIHPIMFDESCLRGYSCIFGFNDEKQLSLHKLFTNNNNQEMPEIDGITPISFHSPAGEWKYELEHPMHYTGSLLIANDFIQKYFVPFGFQLPHAFKKVFELTFEDGMLQHVEDKAEEAHRLRIEYEVPVSAATKVKMRVGHILNKEEQYGFDDDVVEQYMDLSYDTKYLF</sequence>
<reference evidence="1 2" key="1">
    <citation type="submission" date="2016-10" db="EMBL/GenBank/DDBJ databases">
        <authorList>
            <person name="de Groot N.N."/>
        </authorList>
    </citation>
    <scope>NUCLEOTIDE SEQUENCE [LARGE SCALE GENOMIC DNA]</scope>
    <source>
        <strain evidence="1 2">DSM 16981</strain>
    </source>
</reference>